<accession>A0A1H9GD86</accession>
<sequence>MNTLLIGIVIILAAFYAIIIMPRQHGRSWAKASVVIALIIGSGAVIAGASMMLFGAVS</sequence>
<gene>
    <name evidence="2" type="ORF">SAMN03080615_01619</name>
</gene>
<dbReference type="Proteomes" id="UP000198749">
    <property type="component" value="Unassembled WGS sequence"/>
</dbReference>
<evidence type="ECO:0000313" key="3">
    <source>
        <dbReference type="Proteomes" id="UP000198749"/>
    </source>
</evidence>
<dbReference type="AlphaFoldDB" id="A0A1H9GD86"/>
<protein>
    <submittedName>
        <fullName evidence="2">Uncharacterized protein</fullName>
    </submittedName>
</protein>
<keyword evidence="3" id="KW-1185">Reference proteome</keyword>
<organism evidence="2 3">
    <name type="scientific">Amphritea atlantica</name>
    <dbReference type="NCBI Taxonomy" id="355243"/>
    <lineage>
        <taxon>Bacteria</taxon>
        <taxon>Pseudomonadati</taxon>
        <taxon>Pseudomonadota</taxon>
        <taxon>Gammaproteobacteria</taxon>
        <taxon>Oceanospirillales</taxon>
        <taxon>Oceanospirillaceae</taxon>
        <taxon>Amphritea</taxon>
    </lineage>
</organism>
<name>A0A1H9GD86_9GAMM</name>
<evidence type="ECO:0000256" key="1">
    <source>
        <dbReference type="SAM" id="Phobius"/>
    </source>
</evidence>
<evidence type="ECO:0000313" key="2">
    <source>
        <dbReference type="EMBL" id="SEQ48105.1"/>
    </source>
</evidence>
<reference evidence="3" key="1">
    <citation type="submission" date="2016-10" db="EMBL/GenBank/DDBJ databases">
        <authorList>
            <person name="Varghese N."/>
            <person name="Submissions S."/>
        </authorList>
    </citation>
    <scope>NUCLEOTIDE SEQUENCE [LARGE SCALE GENOMIC DNA]</scope>
    <source>
        <strain evidence="3">DSM 18887</strain>
    </source>
</reference>
<dbReference type="RefSeq" id="WP_175483474.1">
    <property type="nucleotide sequence ID" value="NZ_AP025284.1"/>
</dbReference>
<dbReference type="EMBL" id="FOGB01000004">
    <property type="protein sequence ID" value="SEQ48105.1"/>
    <property type="molecule type" value="Genomic_DNA"/>
</dbReference>
<keyword evidence="1" id="KW-0472">Membrane</keyword>
<keyword evidence="1" id="KW-1133">Transmembrane helix</keyword>
<feature type="transmembrane region" description="Helical" evidence="1">
    <location>
        <begin position="6"/>
        <end position="22"/>
    </location>
</feature>
<dbReference type="STRING" id="355243.SAMN03080615_01619"/>
<feature type="transmembrane region" description="Helical" evidence="1">
    <location>
        <begin position="34"/>
        <end position="57"/>
    </location>
</feature>
<proteinExistence type="predicted"/>
<keyword evidence="1" id="KW-0812">Transmembrane</keyword>